<evidence type="ECO:0000256" key="1">
    <source>
        <dbReference type="SAM" id="SignalP"/>
    </source>
</evidence>
<evidence type="ECO:0000313" key="3">
    <source>
        <dbReference type="Proteomes" id="UP000078512"/>
    </source>
</evidence>
<dbReference type="AlphaFoldDB" id="A0A197JH32"/>
<accession>A0A197JH32</accession>
<dbReference type="EMBL" id="KV442108">
    <property type="protein sequence ID" value="OAQ23811.1"/>
    <property type="molecule type" value="Genomic_DNA"/>
</dbReference>
<reference evidence="2 3" key="1">
    <citation type="submission" date="2016-05" db="EMBL/GenBank/DDBJ databases">
        <title>Genome sequencing reveals origins of a unique bacterial endosymbiosis in the earliest lineages of terrestrial Fungi.</title>
        <authorList>
            <consortium name="DOE Joint Genome Institute"/>
            <person name="Uehling J."/>
            <person name="Gryganskyi A."/>
            <person name="Hameed K."/>
            <person name="Tschaplinski T."/>
            <person name="Misztal P."/>
            <person name="Wu S."/>
            <person name="Desiro A."/>
            <person name="Vande Pol N."/>
            <person name="Du Z.-Y."/>
            <person name="Zienkiewicz A."/>
            <person name="Zienkiewicz K."/>
            <person name="Morin E."/>
            <person name="Tisserant E."/>
            <person name="Splivallo R."/>
            <person name="Hainaut M."/>
            <person name="Henrissat B."/>
            <person name="Ohm R."/>
            <person name="Kuo A."/>
            <person name="Yan J."/>
            <person name="Lipzen A."/>
            <person name="Nolan M."/>
            <person name="Labutti K."/>
            <person name="Barry K."/>
            <person name="Goldstein A."/>
            <person name="Labbe J."/>
            <person name="Schadt C."/>
            <person name="Tuskan G."/>
            <person name="Grigoriev I."/>
            <person name="Martin F."/>
            <person name="Vilgalys R."/>
            <person name="Bonito G."/>
        </authorList>
    </citation>
    <scope>NUCLEOTIDE SEQUENCE [LARGE SCALE GENOMIC DNA]</scope>
    <source>
        <strain evidence="2 3">AG-77</strain>
    </source>
</reference>
<gene>
    <name evidence="2" type="ORF">K457DRAFT_130269</name>
</gene>
<dbReference type="Proteomes" id="UP000078512">
    <property type="component" value="Unassembled WGS sequence"/>
</dbReference>
<sequence>MKITSFALCLVAVSIVVVAEAAPGLVGSHFRARMIRDKALLQRRGDTCNDATTAGYAKMNELNKSLQGYAEETSLGKVRAFQTAIFAANNKKDDSSYQTIKKAYQSATEALATATNKGAPESAVSAVSVAAEAMMTAVDNAASACKPEP</sequence>
<keyword evidence="1" id="KW-0732">Signal</keyword>
<name>A0A197JH32_9FUNG</name>
<proteinExistence type="predicted"/>
<protein>
    <submittedName>
        <fullName evidence="2">Uncharacterized protein</fullName>
    </submittedName>
</protein>
<feature type="chain" id="PRO_5008275940" evidence="1">
    <location>
        <begin position="22"/>
        <end position="149"/>
    </location>
</feature>
<organism evidence="2 3">
    <name type="scientific">Linnemannia elongata AG-77</name>
    <dbReference type="NCBI Taxonomy" id="1314771"/>
    <lineage>
        <taxon>Eukaryota</taxon>
        <taxon>Fungi</taxon>
        <taxon>Fungi incertae sedis</taxon>
        <taxon>Mucoromycota</taxon>
        <taxon>Mortierellomycotina</taxon>
        <taxon>Mortierellomycetes</taxon>
        <taxon>Mortierellales</taxon>
        <taxon>Mortierellaceae</taxon>
        <taxon>Linnemannia</taxon>
    </lineage>
</organism>
<evidence type="ECO:0000313" key="2">
    <source>
        <dbReference type="EMBL" id="OAQ23811.1"/>
    </source>
</evidence>
<keyword evidence="3" id="KW-1185">Reference proteome</keyword>
<dbReference type="OrthoDB" id="2397495at2759"/>
<feature type="signal peptide" evidence="1">
    <location>
        <begin position="1"/>
        <end position="21"/>
    </location>
</feature>